<dbReference type="InterPro" id="IPR050312">
    <property type="entry name" value="IolE/XylAMocC-like"/>
</dbReference>
<reference evidence="2 3" key="1">
    <citation type="submission" date="2024-03" db="EMBL/GenBank/DDBJ databases">
        <title>Aquirufa genome sequencing.</title>
        <authorList>
            <person name="Pitt A."/>
            <person name="Hahn M.W."/>
        </authorList>
    </citation>
    <scope>NUCLEOTIDE SEQUENCE [LARGE SCALE GENOMIC DNA]</scope>
    <source>
        <strain evidence="2 3">KTFRIE-69F</strain>
    </source>
</reference>
<evidence type="ECO:0000313" key="2">
    <source>
        <dbReference type="EMBL" id="MFD3294108.1"/>
    </source>
</evidence>
<protein>
    <submittedName>
        <fullName evidence="2">Sugar phosphate isomerase/epimerase</fullName>
    </submittedName>
</protein>
<keyword evidence="3" id="KW-1185">Reference proteome</keyword>
<dbReference type="RefSeq" id="WP_377979317.1">
    <property type="nucleotide sequence ID" value="NZ_JBBKXY010000003.1"/>
</dbReference>
<name>A0ABW6D7D4_9BACT</name>
<dbReference type="Gene3D" id="3.20.20.150">
    <property type="entry name" value="Divalent-metal-dependent TIM barrel enzymes"/>
    <property type="match status" value="1"/>
</dbReference>
<gene>
    <name evidence="2" type="ORF">SKC35_10445</name>
</gene>
<dbReference type="InterPro" id="IPR013022">
    <property type="entry name" value="Xyl_isomerase-like_TIM-brl"/>
</dbReference>
<dbReference type="GO" id="GO:0016853">
    <property type="term" value="F:isomerase activity"/>
    <property type="evidence" value="ECO:0007669"/>
    <property type="project" value="UniProtKB-KW"/>
</dbReference>
<dbReference type="PANTHER" id="PTHR12110">
    <property type="entry name" value="HYDROXYPYRUVATE ISOMERASE"/>
    <property type="match status" value="1"/>
</dbReference>
<dbReference type="Pfam" id="PF01261">
    <property type="entry name" value="AP_endonuc_2"/>
    <property type="match status" value="1"/>
</dbReference>
<dbReference type="InterPro" id="IPR036237">
    <property type="entry name" value="Xyl_isomerase-like_sf"/>
</dbReference>
<organism evidence="2 3">
    <name type="scientific">Aquirufa originis</name>
    <dbReference type="NCBI Taxonomy" id="3096514"/>
    <lineage>
        <taxon>Bacteria</taxon>
        <taxon>Pseudomonadati</taxon>
        <taxon>Bacteroidota</taxon>
        <taxon>Cytophagia</taxon>
        <taxon>Cytophagales</taxon>
        <taxon>Flectobacillaceae</taxon>
        <taxon>Aquirufa</taxon>
    </lineage>
</organism>
<dbReference type="EMBL" id="JBBKXY010000003">
    <property type="protein sequence ID" value="MFD3294108.1"/>
    <property type="molecule type" value="Genomic_DNA"/>
</dbReference>
<dbReference type="SUPFAM" id="SSF51658">
    <property type="entry name" value="Xylose isomerase-like"/>
    <property type="match status" value="1"/>
</dbReference>
<evidence type="ECO:0000313" key="3">
    <source>
        <dbReference type="Proteomes" id="UP001598112"/>
    </source>
</evidence>
<comment type="caution">
    <text evidence="2">The sequence shown here is derived from an EMBL/GenBank/DDBJ whole genome shotgun (WGS) entry which is preliminary data.</text>
</comment>
<dbReference type="PANTHER" id="PTHR12110:SF41">
    <property type="entry name" value="INOSOSE DEHYDRATASE"/>
    <property type="match status" value="1"/>
</dbReference>
<sequence length="280" mass="32032">MKKLMLFVFLLLSQFIIAQIPFSKFLQDTPGVVSFTFRNEFSKDVPGTLDFIKEMGIRNIEFSNLFGKTAAEMRALLDARGMVCTSYGVYYDALTNKTEEVIQNAKTLGAEFVRVGMIPHKGEFTIQQAAVAVKDFNRVGQKLRENGIEFSYHNHGYDFTPYQNETMYDYLIQQTNPAYVSFELDILWVHQFGQDPLAYLKKYPNRFRLMHVKDLKKGIPVGLDVKTSSENDVPLGTGQIAVQKILKQARKSAIKYYYLEDENSNSRAQVPLSLAFLKNL</sequence>
<dbReference type="Proteomes" id="UP001598112">
    <property type="component" value="Unassembled WGS sequence"/>
</dbReference>
<accession>A0ABW6D7D4</accession>
<feature type="domain" description="Xylose isomerase-like TIM barrel" evidence="1">
    <location>
        <begin position="49"/>
        <end position="279"/>
    </location>
</feature>
<keyword evidence="2" id="KW-0413">Isomerase</keyword>
<proteinExistence type="predicted"/>
<evidence type="ECO:0000259" key="1">
    <source>
        <dbReference type="Pfam" id="PF01261"/>
    </source>
</evidence>